<protein>
    <submittedName>
        <fullName evidence="3">Flocculation protein FLO11-like</fullName>
    </submittedName>
</protein>
<feature type="region of interest" description="Disordered" evidence="1">
    <location>
        <begin position="175"/>
        <end position="456"/>
    </location>
</feature>
<evidence type="ECO:0000313" key="2">
    <source>
        <dbReference type="Proteomes" id="UP000189703"/>
    </source>
</evidence>
<feature type="compositionally biased region" description="Low complexity" evidence="1">
    <location>
        <begin position="175"/>
        <end position="190"/>
    </location>
</feature>
<dbReference type="FunCoup" id="A0A1U7ZK36">
    <property type="interactions" value="853"/>
</dbReference>
<feature type="compositionally biased region" description="Low complexity" evidence="1">
    <location>
        <begin position="337"/>
        <end position="353"/>
    </location>
</feature>
<accession>A0A1U7ZK36</accession>
<feature type="compositionally biased region" description="Polar residues" evidence="1">
    <location>
        <begin position="215"/>
        <end position="229"/>
    </location>
</feature>
<organism evidence="2 3">
    <name type="scientific">Nelumbo nucifera</name>
    <name type="common">Sacred lotus</name>
    <dbReference type="NCBI Taxonomy" id="4432"/>
    <lineage>
        <taxon>Eukaryota</taxon>
        <taxon>Viridiplantae</taxon>
        <taxon>Streptophyta</taxon>
        <taxon>Embryophyta</taxon>
        <taxon>Tracheophyta</taxon>
        <taxon>Spermatophyta</taxon>
        <taxon>Magnoliopsida</taxon>
        <taxon>Proteales</taxon>
        <taxon>Nelumbonaceae</taxon>
        <taxon>Nelumbo</taxon>
    </lineage>
</organism>
<dbReference type="AlphaFoldDB" id="A0A1U7ZK36"/>
<proteinExistence type="predicted"/>
<evidence type="ECO:0000256" key="1">
    <source>
        <dbReference type="SAM" id="MobiDB-lite"/>
    </source>
</evidence>
<reference evidence="3" key="1">
    <citation type="submission" date="2025-08" db="UniProtKB">
        <authorList>
            <consortium name="RefSeq"/>
        </authorList>
    </citation>
    <scope>IDENTIFICATION</scope>
</reference>
<gene>
    <name evidence="3" type="primary">LOC104594757</name>
</gene>
<evidence type="ECO:0000313" key="3">
    <source>
        <dbReference type="RefSeq" id="XP_010253519.1"/>
    </source>
</evidence>
<dbReference type="GeneID" id="104594757"/>
<dbReference type="RefSeq" id="XP_010253519.1">
    <property type="nucleotide sequence ID" value="XM_010255217.2"/>
</dbReference>
<feature type="compositionally biased region" description="Low complexity" evidence="1">
    <location>
        <begin position="405"/>
        <end position="437"/>
    </location>
</feature>
<dbReference type="Proteomes" id="UP000189703">
    <property type="component" value="Unplaced"/>
</dbReference>
<dbReference type="eggNOG" id="ENOG502QR5K">
    <property type="taxonomic scope" value="Eukaryota"/>
</dbReference>
<keyword evidence="2" id="KW-1185">Reference proteome</keyword>
<dbReference type="KEGG" id="nnu:104594757"/>
<feature type="compositionally biased region" description="Basic and acidic residues" evidence="1">
    <location>
        <begin position="635"/>
        <end position="646"/>
    </location>
</feature>
<feature type="compositionally biased region" description="Polar residues" evidence="1">
    <location>
        <begin position="367"/>
        <end position="399"/>
    </location>
</feature>
<feature type="region of interest" description="Disordered" evidence="1">
    <location>
        <begin position="590"/>
        <end position="649"/>
    </location>
</feature>
<dbReference type="OMA" id="ESESWVM"/>
<dbReference type="OrthoDB" id="1931260at2759"/>
<feature type="compositionally biased region" description="Polar residues" evidence="1">
    <location>
        <begin position="263"/>
        <end position="275"/>
    </location>
</feature>
<dbReference type="PANTHER" id="PTHR33737:SF2">
    <property type="entry name" value="OS12G0102700 PROTEIN"/>
    <property type="match status" value="1"/>
</dbReference>
<dbReference type="PANTHER" id="PTHR33737">
    <property type="entry name" value="OS05G0121800 PROTEIN"/>
    <property type="match status" value="1"/>
</dbReference>
<name>A0A1U7ZK36_NELNU</name>
<dbReference type="InterPro" id="IPR045882">
    <property type="entry name" value="GPT1/2"/>
</dbReference>
<dbReference type="GO" id="GO:0008017">
    <property type="term" value="F:microtubule binding"/>
    <property type="evidence" value="ECO:0007669"/>
    <property type="project" value="InterPro"/>
</dbReference>
<sequence length="687" mass="73282">MDIREKNSVEMNKVNLIDVSSEDDCLIASPSGSLPDLQSSGFLKSSKERDNLELYEAECAQDDKNVADLPQEGELAPPLSESFEPERTRKFGKCNLRKSLAWDSAFFTSAGVLDPEELSMINDGFKKAETHPLPAIQEDMRRSNESISTLDSDNLTLECLEVELFEDIRASIQRSNGMSTTSSPSSNVGSREPANRSIPSSKKVELASRTRVKQIATSKRQSISLQGSDKYTKESSVRQRAIQAAARSGEQNQSFLKPPRISGNVNPTSAAPTKRTSLDRAKVESITAKAGSARGASAMPSKKPGLVAPCSVTPRCTPSPKPSSVSSPSATTKVESKASCSSSSRSGTTSSDSIGKSPPNSRRNKIQSRNMNPASSGSTIKTPLKLSSRNKTTSESSRLSAYLMSVSKRSSSISPASSIDGWSTESSSSTSTVNQRSNCSKASIDIGSPHRGLSLDANAPHALDQQKNVHDQPLPELENHESALPSQCAKKASLVTGIPSRSISNDISRSAKPSGLRMPSPKIGFFDAEKSLARTSSGSLQFHSGVRSGLPKQGPGIGNLSVSVVKTKPRKIQPANTVRGPGIQHAGMLHPTTLGMKSTSSSHHHESSKASPKLSGTSAPADDRHCVSSEVQVSSRDENGSEDKLKSKLVAASKGQGHVFAIDTSLEQLHGRHISDGKENLFHVEQV</sequence>